<dbReference type="EMBL" id="OV040719">
    <property type="protein sequence ID" value="CAH0450338.1"/>
    <property type="molecule type" value="Genomic_DNA"/>
</dbReference>
<reference evidence="6" key="2">
    <citation type="submission" date="2021-11" db="EMBL/GenBank/DDBJ databases">
        <authorList>
            <person name="Riesbeck K."/>
        </authorList>
    </citation>
    <scope>NUCLEOTIDE SEQUENCE [LARGE SCALE GENOMIC DNA]</scope>
</reference>
<keyword evidence="1" id="KW-0472">Membrane</keyword>
<gene>
    <name evidence="4" type="ORF">CGSHi3655_00170</name>
    <name evidence="3" type="ORF">KRLU3655_LOCUS414</name>
</gene>
<evidence type="ECO:0000256" key="1">
    <source>
        <dbReference type="SAM" id="Phobius"/>
    </source>
</evidence>
<proteinExistence type="predicted"/>
<reference evidence="4 5" key="1">
    <citation type="journal article" date="2007" name="Genome Biol.">
        <title>Characterization and modeling of the Haemophilus influenzae core and supragenomes based on the complete genomic sequences of Rd and 12 clinical nontypeable strains.</title>
        <authorList>
            <person name="Hogg J.S."/>
            <person name="Hu F.Z."/>
            <person name="Janto B."/>
            <person name="Boissy R."/>
            <person name="Hayes J."/>
            <person name="Keefe R."/>
            <person name="Post J.C."/>
            <person name="Ehrlich G.D."/>
        </authorList>
    </citation>
    <scope>NUCLEOTIDE SEQUENCE [LARGE SCALE GENOMIC DNA]</scope>
    <source>
        <strain evidence="4">3655</strain>
        <strain evidence="5">NTHi 3655</strain>
    </source>
</reference>
<dbReference type="Proteomes" id="UP000003185">
    <property type="component" value="Unassembled WGS sequence"/>
</dbReference>
<evidence type="ECO:0000313" key="3">
    <source>
        <dbReference type="EMBL" id="CAH0450338.1"/>
    </source>
</evidence>
<dbReference type="RefSeq" id="WP_005658803.1">
    <property type="nucleotide sequence ID" value="NZ_AAZF01000016.1"/>
</dbReference>
<feature type="transmembrane region" description="Helical" evidence="1">
    <location>
        <begin position="96"/>
        <end position="115"/>
    </location>
</feature>
<dbReference type="AlphaFoldDB" id="A0A0H3PB48"/>
<keyword evidence="1" id="KW-0812">Transmembrane</keyword>
<evidence type="ECO:0000313" key="4">
    <source>
        <dbReference type="EMBL" id="EDJ92074.1"/>
    </source>
</evidence>
<dbReference type="EMBL" id="AAZF01000016">
    <property type="protein sequence ID" value="EDJ92074.1"/>
    <property type="molecule type" value="Genomic_DNA"/>
</dbReference>
<keyword evidence="1" id="KW-1133">Transmembrane helix</keyword>
<evidence type="ECO:0000313" key="6">
    <source>
        <dbReference type="Proteomes" id="UP000837958"/>
    </source>
</evidence>
<dbReference type="InterPro" id="IPR025330">
    <property type="entry name" value="DUF4236"/>
</dbReference>
<sequence length="146" mass="16078">MSFKLRKRVKIAPGVNINVSKKGVSATLGGKGASINVGQNGTYLNTSIPGTGLYNRQKLGNAPESNTQNEPNFTPPPAFIDFGAASWKELTLGNKIGYAFTFLVWLIANFFVSVIKVTSGIWTLFKFVLGLGFWALICYIMYKLFW</sequence>
<evidence type="ECO:0000259" key="2">
    <source>
        <dbReference type="Pfam" id="PF14020"/>
    </source>
</evidence>
<dbReference type="Proteomes" id="UP000837958">
    <property type="component" value="Chromosome"/>
</dbReference>
<protein>
    <submittedName>
        <fullName evidence="3">DUF4236 domain-containing protein</fullName>
    </submittedName>
</protein>
<accession>A0A0H3PB48</accession>
<reference evidence="3" key="3">
    <citation type="submission" date="2024-01" db="EMBL/GenBank/DDBJ databases">
        <authorList>
            <person name="Riesbeck K."/>
        </authorList>
    </citation>
    <scope>NUCLEOTIDE SEQUENCE</scope>
    <source>
        <strain evidence="3">3655</strain>
    </source>
</reference>
<dbReference type="Pfam" id="PF14020">
    <property type="entry name" value="DUF4236"/>
    <property type="match status" value="1"/>
</dbReference>
<name>A0A0H3PB48_HAEI3</name>
<evidence type="ECO:0000313" key="5">
    <source>
        <dbReference type="Proteomes" id="UP000003185"/>
    </source>
</evidence>
<feature type="domain" description="DUF4236" evidence="2">
    <location>
        <begin position="3"/>
        <end position="56"/>
    </location>
</feature>
<feature type="transmembrane region" description="Helical" evidence="1">
    <location>
        <begin position="121"/>
        <end position="142"/>
    </location>
</feature>
<organism evidence="4 5">
    <name type="scientific">Haemophilus influenzae (strain NTHi 3655)</name>
    <dbReference type="NCBI Taxonomy" id="375177"/>
    <lineage>
        <taxon>Bacteria</taxon>
        <taxon>Pseudomonadati</taxon>
        <taxon>Pseudomonadota</taxon>
        <taxon>Gammaproteobacteria</taxon>
        <taxon>Pasteurellales</taxon>
        <taxon>Pasteurellaceae</taxon>
        <taxon>Haemophilus</taxon>
    </lineage>
</organism>